<feature type="region of interest" description="Disordered" evidence="5">
    <location>
        <begin position="782"/>
        <end position="808"/>
    </location>
</feature>
<keyword evidence="2" id="KW-0808">Transferase</keyword>
<comment type="caution">
    <text evidence="8">The sequence shown here is derived from an EMBL/GenBank/DDBJ whole genome shotgun (WGS) entry which is preliminary data.</text>
</comment>
<keyword evidence="6" id="KW-0732">Signal</keyword>
<evidence type="ECO:0000256" key="2">
    <source>
        <dbReference type="ARBA" id="ARBA00022679"/>
    </source>
</evidence>
<feature type="compositionally biased region" description="Low complexity" evidence="5">
    <location>
        <begin position="203"/>
        <end position="214"/>
    </location>
</feature>
<dbReference type="PROSITE" id="PS50206">
    <property type="entry name" value="RHODANESE_3"/>
    <property type="match status" value="1"/>
</dbReference>
<dbReference type="SUPFAM" id="SSF52821">
    <property type="entry name" value="Rhodanese/Cell cycle control phosphatase"/>
    <property type="match status" value="1"/>
</dbReference>
<evidence type="ECO:0000256" key="4">
    <source>
        <dbReference type="ARBA" id="ARBA00023453"/>
    </source>
</evidence>
<name>A0ABD3MDQ7_9STRA</name>
<dbReference type="InterPro" id="IPR040503">
    <property type="entry name" value="TRHO_N"/>
</dbReference>
<dbReference type="Proteomes" id="UP001530293">
    <property type="component" value="Unassembled WGS sequence"/>
</dbReference>
<evidence type="ECO:0000256" key="1">
    <source>
        <dbReference type="ARBA" id="ARBA00022603"/>
    </source>
</evidence>
<accession>A0ABD3MDQ7</accession>
<dbReference type="Pfam" id="PF12368">
    <property type="entry name" value="Rhodanese_C"/>
    <property type="match status" value="1"/>
</dbReference>
<evidence type="ECO:0000256" key="5">
    <source>
        <dbReference type="SAM" id="MobiDB-lite"/>
    </source>
</evidence>
<dbReference type="PROSITE" id="PS51682">
    <property type="entry name" value="SAM_OMT_I"/>
    <property type="match status" value="1"/>
</dbReference>
<dbReference type="Pfam" id="PF00581">
    <property type="entry name" value="Rhodanese"/>
    <property type="match status" value="1"/>
</dbReference>
<comment type="similarity">
    <text evidence="4">Belongs to the class I-like SAM-binding methyltransferase superfamily. Cation-dependent O-methyltransferase family.</text>
</comment>
<keyword evidence="9" id="KW-1185">Reference proteome</keyword>
<feature type="region of interest" description="Disordered" evidence="5">
    <location>
        <begin position="141"/>
        <end position="225"/>
    </location>
</feature>
<dbReference type="EMBL" id="JALLBG020000194">
    <property type="protein sequence ID" value="KAL3760056.1"/>
    <property type="molecule type" value="Genomic_DNA"/>
</dbReference>
<sequence length="1095" mass="120984">MSKMFLHKHHIILLLLKMSLVMNTAPSRWGATRVSMSVAAAGSTATSAIRSLLPMAMARIRRFDNLSPFTVRRHQHHHRQRQHQYGHSSAVLAFTSHASAYSTFIAANHRINNRVTSASMHNNHHRSTKFSLAASTTTTTASTSASTDESGGDVGGFVSQTQQHKATNRKEGRRKVSDINRERNARMHSLYLEETNQSKRKMSTSTISPTPTTDSDNDAELTNNSSIDDVPRMFAVKVVTCPTLQSELNMNGREKRGRMFVERPSFFSIIDSSTSITTLASTAPSLSSTSNDSDEDENEMDVERGFEVAEDHACTSLPALRRTIHEFFRRLQKGTYVLSASLPEFDEEGNILLHGEGDSDDDGSTFSTDNIGTWPLVSDEDVRMAFSHADEYFLQQRTNNPAIKRPTLILHVTKDPNAPPPPPPPAYLTNMPDPKTSPTMTMLSFYAFPPHGITDPESTAELLKRTWKSFAALGRVYVAYEGVNAQMSIPTNVLSAFLTCCTAETSEESELSSILGPYVENGINVDPDPVDRVEFEKNPPFTGLHIRVREQIVADGFDKPLNWQSAGYDMPPLEWHQKLKEAREKRSIMVSGEGSSEDDASLPIVLDCRNDYESQVGNFLLAEPLNTTNFRDSWDVLKDRLKDVPKDAPIMTYCTGGIRCVKVNAYLTQELEFTNVSRLAGGVVAYDRTLREQAPTEEPMFKGVNYVFDGRMGRKITDDQLGTCFTCGSKTNLVTNCKNENCHRRMVQCNDCSNSFFGTCSGGCRTRIVNSGMAPMKSMIRNSLGGDESLADEGDEDDDNEEEVYSTLDDYSSAYSSRPASIYNELELNTAKLLPTGAHMVSGSIQGSLLTTLASMSREGRILEIGTFTGYATARLLEGAAAAGKCIGADTIGTLDGGGPFVLSLERDRRALALASAHLRVMTEHDVGDVGASEASRLRDADSVGDFDGESISFTYNNIAGCKLLRVNDALATIEEMASSNEHTNAPFDIVFVDADKTRLMDYVNALVSNDRVLKKGGLILVDNVLWKGLVLGAGRNGYDSSEELSEDEEMLRKNRRARKLANKMHRFNSAVRRDDRVEVLILNVRDGLSMIRKR</sequence>
<reference evidence="8 9" key="1">
    <citation type="submission" date="2024-10" db="EMBL/GenBank/DDBJ databases">
        <title>Updated reference genomes for cyclostephanoid diatoms.</title>
        <authorList>
            <person name="Roberts W.R."/>
            <person name="Alverson A.J."/>
        </authorList>
    </citation>
    <scope>NUCLEOTIDE SEQUENCE [LARGE SCALE GENOMIC DNA]</scope>
    <source>
        <strain evidence="8 9">AJA232-27</strain>
    </source>
</reference>
<dbReference type="InterPro" id="IPR029063">
    <property type="entry name" value="SAM-dependent_MTases_sf"/>
</dbReference>
<evidence type="ECO:0000259" key="7">
    <source>
        <dbReference type="PROSITE" id="PS50206"/>
    </source>
</evidence>
<dbReference type="AlphaFoldDB" id="A0ABD3MDQ7"/>
<evidence type="ECO:0000313" key="8">
    <source>
        <dbReference type="EMBL" id="KAL3760056.1"/>
    </source>
</evidence>
<feature type="domain" description="Rhodanese" evidence="7">
    <location>
        <begin position="604"/>
        <end position="695"/>
    </location>
</feature>
<feature type="compositionally biased region" description="Acidic residues" evidence="5">
    <location>
        <begin position="789"/>
        <end position="804"/>
    </location>
</feature>
<evidence type="ECO:0000313" key="9">
    <source>
        <dbReference type="Proteomes" id="UP001530293"/>
    </source>
</evidence>
<dbReference type="Pfam" id="PF01596">
    <property type="entry name" value="Methyltransf_3"/>
    <property type="match status" value="1"/>
</dbReference>
<dbReference type="Gene3D" id="3.30.70.100">
    <property type="match status" value="1"/>
</dbReference>
<evidence type="ECO:0000256" key="6">
    <source>
        <dbReference type="SAM" id="SignalP"/>
    </source>
</evidence>
<protein>
    <recommendedName>
        <fullName evidence="7">Rhodanese domain-containing protein</fullName>
    </recommendedName>
</protein>
<dbReference type="GO" id="GO:0032259">
    <property type="term" value="P:methylation"/>
    <property type="evidence" value="ECO:0007669"/>
    <property type="project" value="UniProtKB-KW"/>
</dbReference>
<keyword evidence="3" id="KW-0949">S-adenosyl-L-methionine</keyword>
<dbReference type="InterPro" id="IPR002935">
    <property type="entry name" value="SAM_O-MeTrfase"/>
</dbReference>
<dbReference type="Pfam" id="PF17773">
    <property type="entry name" value="UPF0176_N"/>
    <property type="match status" value="1"/>
</dbReference>
<dbReference type="GO" id="GO:0008168">
    <property type="term" value="F:methyltransferase activity"/>
    <property type="evidence" value="ECO:0007669"/>
    <property type="project" value="UniProtKB-KW"/>
</dbReference>
<feature type="compositionally biased region" description="Basic and acidic residues" evidence="5">
    <location>
        <begin position="168"/>
        <end position="185"/>
    </location>
</feature>
<dbReference type="SUPFAM" id="SSF53335">
    <property type="entry name" value="S-adenosyl-L-methionine-dependent methyltransferases"/>
    <property type="match status" value="1"/>
</dbReference>
<dbReference type="Gene3D" id="3.40.50.150">
    <property type="entry name" value="Vaccinia Virus protein VP39"/>
    <property type="match status" value="1"/>
</dbReference>
<dbReference type="PANTHER" id="PTHR43846:SF1">
    <property type="entry name" value="TRNA URIDINE(34) HYDROXYLASE"/>
    <property type="match status" value="1"/>
</dbReference>
<dbReference type="SMART" id="SM00450">
    <property type="entry name" value="RHOD"/>
    <property type="match status" value="1"/>
</dbReference>
<evidence type="ECO:0000256" key="3">
    <source>
        <dbReference type="ARBA" id="ARBA00022691"/>
    </source>
</evidence>
<dbReference type="PANTHER" id="PTHR43846">
    <property type="entry name" value="UPF0176 PROTEIN YCEA"/>
    <property type="match status" value="1"/>
</dbReference>
<feature type="chain" id="PRO_5044819513" description="Rhodanese domain-containing protein" evidence="6">
    <location>
        <begin position="25"/>
        <end position="1095"/>
    </location>
</feature>
<dbReference type="Gene3D" id="3.40.250.10">
    <property type="entry name" value="Rhodanese-like domain"/>
    <property type="match status" value="1"/>
</dbReference>
<proteinExistence type="inferred from homology"/>
<keyword evidence="1" id="KW-0489">Methyltransferase</keyword>
<dbReference type="InterPro" id="IPR001763">
    <property type="entry name" value="Rhodanese-like_dom"/>
</dbReference>
<gene>
    <name evidence="8" type="ORF">ACHAWU_006604</name>
</gene>
<dbReference type="InterPro" id="IPR022111">
    <property type="entry name" value="Rhodanese_C"/>
</dbReference>
<dbReference type="InterPro" id="IPR036873">
    <property type="entry name" value="Rhodanese-like_dom_sf"/>
</dbReference>
<organism evidence="8 9">
    <name type="scientific">Discostella pseudostelligera</name>
    <dbReference type="NCBI Taxonomy" id="259834"/>
    <lineage>
        <taxon>Eukaryota</taxon>
        <taxon>Sar</taxon>
        <taxon>Stramenopiles</taxon>
        <taxon>Ochrophyta</taxon>
        <taxon>Bacillariophyta</taxon>
        <taxon>Coscinodiscophyceae</taxon>
        <taxon>Thalassiosirophycidae</taxon>
        <taxon>Stephanodiscales</taxon>
        <taxon>Stephanodiscaceae</taxon>
        <taxon>Discostella</taxon>
    </lineage>
</organism>
<feature type="signal peptide" evidence="6">
    <location>
        <begin position="1"/>
        <end position="24"/>
    </location>
</feature>